<feature type="chain" id="PRO_5043830932" description="Mitochondrial transcription rescue factor 1 C-terminal domain-containing protein" evidence="3">
    <location>
        <begin position="19"/>
        <end position="189"/>
    </location>
</feature>
<feature type="compositionally biased region" description="Acidic residues" evidence="2">
    <location>
        <begin position="56"/>
        <end position="76"/>
    </location>
</feature>
<evidence type="ECO:0000256" key="1">
    <source>
        <dbReference type="PROSITE-ProRule" id="PRU00182"/>
    </source>
</evidence>
<sequence length="189" mass="21700">MRVLVGLATLMLNGFVRASVPVLSRRVCYHNSLFQRPGTHKFVRFASRRHRKQNSDSDDSSDSDSDESDDEVYDQDENDPYYEEDVAFSPQFRQLTTHVKALRYDKVLRAGLNLTRATVEDAFFASRLRLNGQVLLKKATVVDEGDKLDLVLSEEVGVVGKRVRVLHIHAIRSDSYKISLRCWRSRVKI</sequence>
<dbReference type="PANTHER" id="PTHR13633">
    <property type="entry name" value="MITOCHONDRIAL TRANSCRIPTION RESCUE FACTOR 1"/>
    <property type="match status" value="1"/>
</dbReference>
<evidence type="ECO:0000313" key="5">
    <source>
        <dbReference type="EMBL" id="CAL5141493.1"/>
    </source>
</evidence>
<keyword evidence="3" id="KW-0732">Signal</keyword>
<dbReference type="PROSITE" id="PS50889">
    <property type="entry name" value="S4"/>
    <property type="match status" value="1"/>
</dbReference>
<feature type="domain" description="Mitochondrial transcription rescue factor 1 C-terminal" evidence="4">
    <location>
        <begin position="95"/>
        <end position="185"/>
    </location>
</feature>
<evidence type="ECO:0000259" key="4">
    <source>
        <dbReference type="Pfam" id="PF25818"/>
    </source>
</evidence>
<comment type="caution">
    <text evidence="5">The sequence shown here is derived from an EMBL/GenBank/DDBJ whole genome shotgun (WGS) entry which is preliminary data.</text>
</comment>
<feature type="region of interest" description="Disordered" evidence="2">
    <location>
        <begin position="46"/>
        <end position="76"/>
    </location>
</feature>
<feature type="signal peptide" evidence="3">
    <location>
        <begin position="1"/>
        <end position="18"/>
    </location>
</feature>
<dbReference type="Proteomes" id="UP001497525">
    <property type="component" value="Unassembled WGS sequence"/>
</dbReference>
<evidence type="ECO:0000256" key="2">
    <source>
        <dbReference type="SAM" id="MobiDB-lite"/>
    </source>
</evidence>
<dbReference type="Pfam" id="PF25818">
    <property type="entry name" value="MTRES1_C"/>
    <property type="match status" value="1"/>
</dbReference>
<dbReference type="EMBL" id="CAXLJL010000889">
    <property type="protein sequence ID" value="CAL5141493.1"/>
    <property type="molecule type" value="Genomic_DNA"/>
</dbReference>
<dbReference type="InterPro" id="IPR057896">
    <property type="entry name" value="MTRES1_C"/>
</dbReference>
<keyword evidence="1" id="KW-0694">RNA-binding</keyword>
<dbReference type="PANTHER" id="PTHR13633:SF3">
    <property type="entry name" value="MITOCHONDRIAL TRANSCRIPTION RESCUE FACTOR 1"/>
    <property type="match status" value="1"/>
</dbReference>
<dbReference type="AlphaFoldDB" id="A0AAV2TZH6"/>
<evidence type="ECO:0000256" key="3">
    <source>
        <dbReference type="SAM" id="SignalP"/>
    </source>
</evidence>
<protein>
    <recommendedName>
        <fullName evidence="4">Mitochondrial transcription rescue factor 1 C-terminal domain-containing protein</fullName>
    </recommendedName>
</protein>
<evidence type="ECO:0000313" key="6">
    <source>
        <dbReference type="Proteomes" id="UP001497525"/>
    </source>
</evidence>
<proteinExistence type="predicted"/>
<dbReference type="GO" id="GO:0005739">
    <property type="term" value="C:mitochondrion"/>
    <property type="evidence" value="ECO:0007669"/>
    <property type="project" value="TreeGrafter"/>
</dbReference>
<accession>A0AAV2TZH6</accession>
<dbReference type="GO" id="GO:0003723">
    <property type="term" value="F:RNA binding"/>
    <property type="evidence" value="ECO:0007669"/>
    <property type="project" value="UniProtKB-KW"/>
</dbReference>
<reference evidence="5" key="1">
    <citation type="submission" date="2024-06" db="EMBL/GenBank/DDBJ databases">
        <authorList>
            <person name="Liu X."/>
            <person name="Lenzi L."/>
            <person name="Haldenby T S."/>
            <person name="Uol C."/>
        </authorList>
    </citation>
    <scope>NUCLEOTIDE SEQUENCE</scope>
</reference>
<gene>
    <name evidence="5" type="ORF">CDAUBV1_LOCUS16731</name>
</gene>
<dbReference type="GO" id="GO:1903108">
    <property type="term" value="P:regulation of mitochondrial transcription"/>
    <property type="evidence" value="ECO:0007669"/>
    <property type="project" value="TreeGrafter"/>
</dbReference>
<name>A0AAV2TZH6_CALDB</name>
<organism evidence="5 6">
    <name type="scientific">Calicophoron daubneyi</name>
    <name type="common">Rumen fluke</name>
    <name type="synonym">Paramphistomum daubneyi</name>
    <dbReference type="NCBI Taxonomy" id="300641"/>
    <lineage>
        <taxon>Eukaryota</taxon>
        <taxon>Metazoa</taxon>
        <taxon>Spiralia</taxon>
        <taxon>Lophotrochozoa</taxon>
        <taxon>Platyhelminthes</taxon>
        <taxon>Trematoda</taxon>
        <taxon>Digenea</taxon>
        <taxon>Plagiorchiida</taxon>
        <taxon>Pronocephalata</taxon>
        <taxon>Paramphistomoidea</taxon>
        <taxon>Paramphistomidae</taxon>
        <taxon>Calicophoron</taxon>
    </lineage>
</organism>